<dbReference type="AlphaFoldDB" id="A0A537J6X0"/>
<dbReference type="PIRSF" id="PIRSF000124">
    <property type="entry name" value="UDPglc_GDPman_dh"/>
    <property type="match status" value="1"/>
</dbReference>
<dbReference type="PANTHER" id="PTHR43491">
    <property type="entry name" value="UDP-N-ACETYL-D-MANNOSAMINE DEHYDROGENASE"/>
    <property type="match status" value="1"/>
</dbReference>
<evidence type="ECO:0000256" key="1">
    <source>
        <dbReference type="ARBA" id="ARBA00023002"/>
    </source>
</evidence>
<dbReference type="InterPro" id="IPR028359">
    <property type="entry name" value="UDP_ManNAc/GlcNAc_DH"/>
</dbReference>
<dbReference type="GO" id="GO:0000271">
    <property type="term" value="P:polysaccharide biosynthetic process"/>
    <property type="evidence" value="ECO:0007669"/>
    <property type="project" value="InterPro"/>
</dbReference>
<dbReference type="InterPro" id="IPR036291">
    <property type="entry name" value="NAD(P)-bd_dom_sf"/>
</dbReference>
<feature type="domain" description="UDP-glucose/GDP-mannose dehydrogenase C-terminal" evidence="4">
    <location>
        <begin position="319"/>
        <end position="414"/>
    </location>
</feature>
<comment type="caution">
    <text evidence="5">The sequence shown here is derived from an EMBL/GenBank/DDBJ whole genome shotgun (WGS) entry which is preliminary data.</text>
</comment>
<keyword evidence="2" id="KW-0520">NAD</keyword>
<organism evidence="5 6">
    <name type="scientific">Candidatus Segetimicrobium genomatis</name>
    <dbReference type="NCBI Taxonomy" id="2569760"/>
    <lineage>
        <taxon>Bacteria</taxon>
        <taxon>Bacillati</taxon>
        <taxon>Candidatus Sysuimicrobiota</taxon>
        <taxon>Candidatus Sysuimicrobiia</taxon>
        <taxon>Candidatus Sysuimicrobiales</taxon>
        <taxon>Candidatus Segetimicrobiaceae</taxon>
        <taxon>Candidatus Segetimicrobium</taxon>
    </lineage>
</organism>
<accession>A0A537J6X0</accession>
<dbReference type="PIRSF" id="PIRSF500136">
    <property type="entry name" value="UDP_ManNAc_DH"/>
    <property type="match status" value="1"/>
</dbReference>
<dbReference type="InterPro" id="IPR001732">
    <property type="entry name" value="UDP-Glc/GDP-Man_DH_N"/>
</dbReference>
<gene>
    <name evidence="5" type="ORF">E6H04_11775</name>
</gene>
<evidence type="ECO:0000313" key="5">
    <source>
        <dbReference type="EMBL" id="TMI78806.1"/>
    </source>
</evidence>
<dbReference type="InterPro" id="IPR036220">
    <property type="entry name" value="UDP-Glc/GDP-Man_DH_C_sf"/>
</dbReference>
<evidence type="ECO:0000259" key="4">
    <source>
        <dbReference type="SMART" id="SM00984"/>
    </source>
</evidence>
<name>A0A537J6X0_9BACT</name>
<sequence>MSQPHAVAEGALSERLRGHTARVSVVGQGYVGLPLAVELARAGFTVRGIDTNVDRIEALNAGRPHTPDVESQELAALLRAGRYRPTADFAVLADSDVVIICVPTPLGKSKDPDISFVAAAAAEVAARFRPGQLVILESTTYPGTTEELLLSLFEARGAVVGENVFLAFSPERIDPGNRAFKLRDITKVVGGVTPACTRLAALLYLAKLYENVFRNVNIALANEFALMCRRLGVNTREVIEAAATKPFGFLPFYPGPGIGGHCIPIDPSYLAWKVRLNGYEARFIHLADEINRAMPAYVVELVEESLNRQRRCLNGSRILALGVAYKRGVGDTRESPALEVLAQLQQRGAEIRYADPYVPSVVVDGNVLNAVGLSDQELSAADCVVILTDHLEFDYRRVVEIAPLVVDTRNATWECPAAPGRVTRL</sequence>
<comment type="similarity">
    <text evidence="3">Belongs to the UDP-glucose/GDP-mannose dehydrogenase family.</text>
</comment>
<evidence type="ECO:0000256" key="3">
    <source>
        <dbReference type="PIRNR" id="PIRNR000124"/>
    </source>
</evidence>
<dbReference type="InterPro" id="IPR014027">
    <property type="entry name" value="UDP-Glc/GDP-Man_DH_C"/>
</dbReference>
<evidence type="ECO:0000313" key="6">
    <source>
        <dbReference type="Proteomes" id="UP000320048"/>
    </source>
</evidence>
<dbReference type="EMBL" id="VBAO01000342">
    <property type="protein sequence ID" value="TMI78806.1"/>
    <property type="molecule type" value="Genomic_DNA"/>
</dbReference>
<dbReference type="SUPFAM" id="SSF51735">
    <property type="entry name" value="NAD(P)-binding Rossmann-fold domains"/>
    <property type="match status" value="1"/>
</dbReference>
<dbReference type="InterPro" id="IPR014026">
    <property type="entry name" value="UDP-Glc/GDP-Man_DH_dimer"/>
</dbReference>
<dbReference type="GO" id="GO:0051287">
    <property type="term" value="F:NAD binding"/>
    <property type="evidence" value="ECO:0007669"/>
    <property type="project" value="InterPro"/>
</dbReference>
<dbReference type="Pfam" id="PF00984">
    <property type="entry name" value="UDPG_MGDP_dh"/>
    <property type="match status" value="1"/>
</dbReference>
<dbReference type="InterPro" id="IPR017476">
    <property type="entry name" value="UDP-Glc/GDP-Man"/>
</dbReference>
<dbReference type="NCBIfam" id="TIGR03026">
    <property type="entry name" value="NDP-sugDHase"/>
    <property type="match status" value="1"/>
</dbReference>
<dbReference type="Pfam" id="PF03720">
    <property type="entry name" value="UDPG_MGDP_dh_C"/>
    <property type="match status" value="1"/>
</dbReference>
<protein>
    <submittedName>
        <fullName evidence="5">Nucleotide sugar dehydrogenase</fullName>
    </submittedName>
</protein>
<dbReference type="Pfam" id="PF03721">
    <property type="entry name" value="UDPG_MGDP_dh_N"/>
    <property type="match status" value="1"/>
</dbReference>
<proteinExistence type="inferred from homology"/>
<keyword evidence="1" id="KW-0560">Oxidoreductase</keyword>
<dbReference type="GO" id="GO:0016628">
    <property type="term" value="F:oxidoreductase activity, acting on the CH-CH group of donors, NAD or NADP as acceptor"/>
    <property type="evidence" value="ECO:0007669"/>
    <property type="project" value="InterPro"/>
</dbReference>
<reference evidence="5 6" key="1">
    <citation type="journal article" date="2019" name="Nat. Microbiol.">
        <title>Mediterranean grassland soil C-N compound turnover is dependent on rainfall and depth, and is mediated by genomically divergent microorganisms.</title>
        <authorList>
            <person name="Diamond S."/>
            <person name="Andeer P.F."/>
            <person name="Li Z."/>
            <person name="Crits-Christoph A."/>
            <person name="Burstein D."/>
            <person name="Anantharaman K."/>
            <person name="Lane K.R."/>
            <person name="Thomas B.C."/>
            <person name="Pan C."/>
            <person name="Northen T.R."/>
            <person name="Banfield J.F."/>
        </authorList>
    </citation>
    <scope>NUCLEOTIDE SEQUENCE [LARGE SCALE GENOMIC DNA]</scope>
    <source>
        <strain evidence="5">NP_7</strain>
    </source>
</reference>
<dbReference type="GO" id="GO:0016616">
    <property type="term" value="F:oxidoreductase activity, acting on the CH-OH group of donors, NAD or NADP as acceptor"/>
    <property type="evidence" value="ECO:0007669"/>
    <property type="project" value="InterPro"/>
</dbReference>
<dbReference type="Gene3D" id="3.40.50.720">
    <property type="entry name" value="NAD(P)-binding Rossmann-like Domain"/>
    <property type="match status" value="2"/>
</dbReference>
<dbReference type="Proteomes" id="UP000320048">
    <property type="component" value="Unassembled WGS sequence"/>
</dbReference>
<dbReference type="PANTHER" id="PTHR43491:SF1">
    <property type="entry name" value="UDP-N-ACETYL-D-MANNOSAMINE DEHYDROGENASE"/>
    <property type="match status" value="1"/>
</dbReference>
<dbReference type="InterPro" id="IPR008927">
    <property type="entry name" value="6-PGluconate_DH-like_C_sf"/>
</dbReference>
<evidence type="ECO:0000256" key="2">
    <source>
        <dbReference type="ARBA" id="ARBA00023027"/>
    </source>
</evidence>
<dbReference type="SUPFAM" id="SSF52413">
    <property type="entry name" value="UDP-glucose/GDP-mannose dehydrogenase C-terminal domain"/>
    <property type="match status" value="1"/>
</dbReference>
<dbReference type="SMART" id="SM00984">
    <property type="entry name" value="UDPG_MGDP_dh_C"/>
    <property type="match status" value="1"/>
</dbReference>
<dbReference type="SUPFAM" id="SSF48179">
    <property type="entry name" value="6-phosphogluconate dehydrogenase C-terminal domain-like"/>
    <property type="match status" value="1"/>
</dbReference>